<organism evidence="2 3">
    <name type="scientific">Xylaria grammica</name>
    <dbReference type="NCBI Taxonomy" id="363999"/>
    <lineage>
        <taxon>Eukaryota</taxon>
        <taxon>Fungi</taxon>
        <taxon>Dikarya</taxon>
        <taxon>Ascomycota</taxon>
        <taxon>Pezizomycotina</taxon>
        <taxon>Sordariomycetes</taxon>
        <taxon>Xylariomycetidae</taxon>
        <taxon>Xylariales</taxon>
        <taxon>Xylariaceae</taxon>
        <taxon>Xylaria</taxon>
    </lineage>
</organism>
<feature type="transmembrane region" description="Helical" evidence="1">
    <location>
        <begin position="138"/>
        <end position="154"/>
    </location>
</feature>
<dbReference type="PANTHER" id="PTHR37544:SF1">
    <property type="entry name" value="PHOSPHORIBOSYLAMINOIMIDAZOLE-SUCCINOCARBOXAMIDE SYNTHASE"/>
    <property type="match status" value="1"/>
</dbReference>
<proteinExistence type="predicted"/>
<feature type="transmembrane region" description="Helical" evidence="1">
    <location>
        <begin position="98"/>
        <end position="118"/>
    </location>
</feature>
<evidence type="ECO:0000256" key="1">
    <source>
        <dbReference type="SAM" id="Phobius"/>
    </source>
</evidence>
<accession>A0A439CVF2</accession>
<keyword evidence="1" id="KW-1133">Transmembrane helix</keyword>
<evidence type="ECO:0000313" key="2">
    <source>
        <dbReference type="EMBL" id="RWA06132.1"/>
    </source>
</evidence>
<feature type="transmembrane region" description="Helical" evidence="1">
    <location>
        <begin position="203"/>
        <end position="224"/>
    </location>
</feature>
<sequence length="1298" mass="143165">MSTSIPSSPSPRSLIPIIRADEHATNRLSSYEIALALQRSEQEQPFTADESFHQERPSLENGFIEVQEDELFHPDGHVGKPNSPATLWRSAWLKKRTLLGFVVVFSLVWIGLIILWHYGQQDDGIAITLSRSHYSWKYGPTVIVTILLTLWRRVDYDSKLIQPWREMEHGPVDSSKSLLLDYISPVQIITIYRSCRYRHWGTALSILTFMLLKLAMLLSTLLLISAANSYACTYPVHLTTTINGSRFWDDLINNNDDDILDPSRPLGAEPDRPQEMLYYWNAPELIHAYQGIASNNVVEPEGLQGGVVFQSYDIDNLLATNNLTRISTSVDAFISNITCEESSIKFQNGTLYGTIEATNLLQAVALDSSTCSAGHFAATVGVQTCHTNCPSYQESLNFLRVNCSESRDIVEYKDWFMSGIDQYQYDLRLALIAMNSSYEEVLKHNTNGKTTKYWAMTSNKVAAVVCKFDYNYQSIMSTMDPLTATFEIDIPNHSPSAAKSLNLTNLQMGEFLFSALLSADTTTNKSGGIWDLVRANLGGYPMGSEFLFDAGSLANTTATVFSGLSAQFIHQRWLSSSSIPANVVSETKVPANPGSIAALSTILASSPSLLGLLERAGSLRTSELEECLSSHVFQTEFNHSQHFGVIVTENAQLHDESNARNTERGTSLTSKNTRKGDSWVPLGAASWFLVLAFLFPIVSIGGLEALYQYSRTENGLVMTSKTSLYLTQYGTSILILIIVTMFNSVDFSIQSCLPYYALSAKRQTGGIGMVDNFLDKLPPVALYVAIRKRYFGSALSNITTILAGVLAIISSGLWTVQPATSTTTKVSTSPSTTWDLTWHNSAFSDGGAAHLVDSVDQGAANSSEGIWGNLVFPHLDAVHFIDDTYTNSVFNSTGASFQFTVPALRPVLACDVIPKQNLRLSVVDLPNYYAHTPSVDVTINTTIDLPEGCFGGSDGHSNYLSFNQSTPIDITNWYGWIYDDHLHAYVRSARELINTQQLHPGPPGRSRVHLEDAGDYTNATRFLGVGSVNQPDSPDGCPSVVVTFAYLDARNVTKNTITVLSCSQMIQEVLTEVSLSFNETGRIGQHSLLAPPITNESTIVYLTNGTEGIHSFNYRIEPHLYNYLTPSGSINGGWNINPFFNHIVTGYNPVPLESMLGPDNVDSLKEAVNAQYQRYMVEVINNRIFRKPVDKSSLADRSKHIINGTATAYVSRLTVDYASKLALQILLAIIVALEALALTQIRFRGLLPRSPCSIASVAALLAGSDLRTWDFVPQKGGTSQKQLAEVFAPYPFRMASRE</sequence>
<dbReference type="Pfam" id="PF11915">
    <property type="entry name" value="DUF3433"/>
    <property type="match status" value="2"/>
</dbReference>
<reference evidence="2 3" key="1">
    <citation type="submission" date="2018-12" db="EMBL/GenBank/DDBJ databases">
        <title>Draft genome sequence of Xylaria grammica IHI A82.</title>
        <authorList>
            <person name="Buettner E."/>
            <person name="Kellner H."/>
        </authorList>
    </citation>
    <scope>NUCLEOTIDE SEQUENCE [LARGE SCALE GENOMIC DNA]</scope>
    <source>
        <strain evidence="2 3">IHI A82</strain>
    </source>
</reference>
<comment type="caution">
    <text evidence="2">The sequence shown here is derived from an EMBL/GenBank/DDBJ whole genome shotgun (WGS) entry which is preliminary data.</text>
</comment>
<feature type="transmembrane region" description="Helical" evidence="1">
    <location>
        <begin position="679"/>
        <end position="703"/>
    </location>
</feature>
<evidence type="ECO:0000313" key="3">
    <source>
        <dbReference type="Proteomes" id="UP000286045"/>
    </source>
</evidence>
<dbReference type="InterPro" id="IPR021840">
    <property type="entry name" value="DUF3433"/>
</dbReference>
<keyword evidence="1" id="KW-0812">Transmembrane</keyword>
<keyword evidence="1" id="KW-0472">Membrane</keyword>
<dbReference type="Proteomes" id="UP000286045">
    <property type="component" value="Unassembled WGS sequence"/>
</dbReference>
<dbReference type="PANTHER" id="PTHR37544">
    <property type="entry name" value="SPRAY-RELATED"/>
    <property type="match status" value="1"/>
</dbReference>
<name>A0A439CVF2_9PEZI</name>
<gene>
    <name evidence="2" type="ORF">EKO27_g8974</name>
</gene>
<protein>
    <submittedName>
        <fullName evidence="2">Uncharacterized protein</fullName>
    </submittedName>
</protein>
<feature type="transmembrane region" description="Helical" evidence="1">
    <location>
        <begin position="794"/>
        <end position="816"/>
    </location>
</feature>
<dbReference type="EMBL" id="RYZI01000365">
    <property type="protein sequence ID" value="RWA06132.1"/>
    <property type="molecule type" value="Genomic_DNA"/>
</dbReference>
<feature type="transmembrane region" description="Helical" evidence="1">
    <location>
        <begin position="723"/>
        <end position="742"/>
    </location>
</feature>
<dbReference type="STRING" id="363999.A0A439CVF2"/>
<keyword evidence="3" id="KW-1185">Reference proteome</keyword>